<dbReference type="Pfam" id="PF13835">
    <property type="entry name" value="DUF4194"/>
    <property type="match status" value="1"/>
</dbReference>
<reference evidence="1" key="1">
    <citation type="submission" date="2018-07" db="EMBL/GenBank/DDBJ databases">
        <authorList>
            <person name="Ashton P.M."/>
            <person name="Dallman T."/>
            <person name="Nair S."/>
            <person name="De Pinna E."/>
            <person name="Peters T."/>
            <person name="Grant K."/>
        </authorList>
    </citation>
    <scope>NUCLEOTIDE SEQUENCE</scope>
    <source>
        <strain evidence="1">506078</strain>
        <strain evidence="2">800692</strain>
    </source>
</reference>
<sequence>MLSDLTKTITRSGEGNIGPEDFRQAARALRKRQFLWADRPHDRKHYELIRRFEEYFSNLFDAFDDELIKDHLFGYIGIIPRSPGDSVMGVLPTLMLLIMARLHDLESRRACTVNGRASPSPELLVDTYVELTGKPKPKLSDLNQALDAIRRHNVIELGEKQESSDMRAITILPNIHKVVNSQYLQTLELFALESGQPLPVVIASQSSDITFSDTDQRIIL</sequence>
<protein>
    <submittedName>
        <fullName evidence="1">DUF4194 domain-containing protein</fullName>
    </submittedName>
</protein>
<evidence type="ECO:0000313" key="2">
    <source>
        <dbReference type="EMBL" id="ECV5351078.1"/>
    </source>
</evidence>
<accession>A0A5U9PRJ5</accession>
<dbReference type="RefSeq" id="WP_023136593.1">
    <property type="nucleotide sequence ID" value="NZ_MZCV01000008.1"/>
</dbReference>
<organism evidence="1">
    <name type="scientific">Salmonella enterica subsp. enterica serovar Telelkebir</name>
    <dbReference type="NCBI Taxonomy" id="1967657"/>
    <lineage>
        <taxon>Bacteria</taxon>
        <taxon>Pseudomonadati</taxon>
        <taxon>Pseudomonadota</taxon>
        <taxon>Gammaproteobacteria</taxon>
        <taxon>Enterobacterales</taxon>
        <taxon>Enterobacteriaceae</taxon>
        <taxon>Salmonella</taxon>
    </lineage>
</organism>
<proteinExistence type="predicted"/>
<comment type="caution">
    <text evidence="1">The sequence shown here is derived from an EMBL/GenBank/DDBJ whole genome shotgun (WGS) entry which is preliminary data.</text>
</comment>
<gene>
    <name evidence="1" type="ORF">DS442_22060</name>
    <name evidence="2" type="ORF">F2J48_16010</name>
</gene>
<evidence type="ECO:0000313" key="1">
    <source>
        <dbReference type="EMBL" id="EBS3536969.1"/>
    </source>
</evidence>
<dbReference type="Proteomes" id="UP000839888">
    <property type="component" value="Unassembled WGS sequence"/>
</dbReference>
<dbReference type="InterPro" id="IPR025449">
    <property type="entry name" value="JetB"/>
</dbReference>
<dbReference type="AlphaFoldDB" id="A0A5U9PRJ5"/>
<name>A0A5U9PRJ5_SALET</name>
<dbReference type="EMBL" id="AAGVFN010000053">
    <property type="protein sequence ID" value="EBS3536969.1"/>
    <property type="molecule type" value="Genomic_DNA"/>
</dbReference>
<dbReference type="EMBL" id="AAKTLN010000016">
    <property type="protein sequence ID" value="ECV5351078.1"/>
    <property type="molecule type" value="Genomic_DNA"/>
</dbReference>